<keyword evidence="2" id="KW-1185">Reference proteome</keyword>
<gene>
    <name evidence="1" type="ORF">DFP97_10526</name>
</gene>
<dbReference type="AlphaFoldDB" id="A0A368W520"/>
<accession>A0A368W520</accession>
<dbReference type="Proteomes" id="UP000252415">
    <property type="component" value="Unassembled WGS sequence"/>
</dbReference>
<reference evidence="1 2" key="1">
    <citation type="submission" date="2018-07" db="EMBL/GenBank/DDBJ databases">
        <title>Genomic Encyclopedia of Type Strains, Phase III (KMG-III): the genomes of soil and plant-associated and newly described type strains.</title>
        <authorList>
            <person name="Whitman W."/>
        </authorList>
    </citation>
    <scope>NUCLEOTIDE SEQUENCE [LARGE SCALE GENOMIC DNA]</scope>
    <source>
        <strain evidence="1 2">CECT 7506</strain>
    </source>
</reference>
<name>A0A368W520_9BACL</name>
<proteinExistence type="predicted"/>
<organism evidence="1 2">
    <name type="scientific">Paenibacillus prosopidis</name>
    <dbReference type="NCBI Taxonomy" id="630520"/>
    <lineage>
        <taxon>Bacteria</taxon>
        <taxon>Bacillati</taxon>
        <taxon>Bacillota</taxon>
        <taxon>Bacilli</taxon>
        <taxon>Bacillales</taxon>
        <taxon>Paenibacillaceae</taxon>
        <taxon>Paenibacillus</taxon>
    </lineage>
</organism>
<protein>
    <submittedName>
        <fullName evidence="1">Uncharacterized protein</fullName>
    </submittedName>
</protein>
<evidence type="ECO:0000313" key="1">
    <source>
        <dbReference type="EMBL" id="RCW48843.1"/>
    </source>
</evidence>
<comment type="caution">
    <text evidence="1">The sequence shown here is derived from an EMBL/GenBank/DDBJ whole genome shotgun (WGS) entry which is preliminary data.</text>
</comment>
<sequence length="77" mass="8899">MLLSLQFVAIGANINSIVMLIYADNVMGPCVNDWPLLTDNHASFFIFHFKYIISYWRASAEKYDVRLTTSTIFVMME</sequence>
<dbReference type="EMBL" id="QPJD01000005">
    <property type="protein sequence ID" value="RCW48843.1"/>
    <property type="molecule type" value="Genomic_DNA"/>
</dbReference>
<evidence type="ECO:0000313" key="2">
    <source>
        <dbReference type="Proteomes" id="UP000252415"/>
    </source>
</evidence>